<feature type="transmembrane region" description="Helical" evidence="8">
    <location>
        <begin position="229"/>
        <end position="246"/>
    </location>
</feature>
<dbReference type="GO" id="GO:0055085">
    <property type="term" value="P:transmembrane transport"/>
    <property type="evidence" value="ECO:0007669"/>
    <property type="project" value="InterPro"/>
</dbReference>
<dbReference type="Proteomes" id="UP000062255">
    <property type="component" value="Chromosome"/>
</dbReference>
<accession>A0A0K0XGE1</accession>
<dbReference type="KEGG" id="mgo:AFA91_19350"/>
<sequence>MGTLLVAAFTDSPPRPGAPLGSFTLENLVALTSVGNRAALMNTVIIGVCATVLALAIGATLAWISARTDVPLRGLVQLAAIMPMFTSSLVGALAWSLLGSPEQGYLNIVLRGVGLPDLVNIYSLPGIIFVAGVYYSPYTFLLVHAALSLMNPELEEAAYVHGAKFRDVVTNVTLKLAMPALLGAGTLTLVMITENFPIPQVLGSPQGIQTMPTQIYQLMAMAPSRPNEASAAGAGLLVLTGVLVYVQRRVLASRDFTTVSGKGFKPTRQKLGVWRWPALSLAVLYAFVAVVLPTFALLQSAFRNNPYTRDVAAMFAPNSFSMNNFRDVLMSDDLHSSLLNSLMIGLGTAVVGGAIYLLLGYYVHRTKGSGSRTFSYVAMWPAAVPALVIGLGYLWSWSGVSIVYGTLAILILGFIGHLLPQGFQSISSSLIQVHSDLEESAQVSGASRLRAAWEILVPLIRTGVVSTMLLLFILSMREISVAIFLFTSKTQPLSVAIYNTWETGRLPPVAAMSLIYIAVLVVLTMVSRRWFGVESDRTK</sequence>
<dbReference type="GO" id="GO:0005886">
    <property type="term" value="C:plasma membrane"/>
    <property type="evidence" value="ECO:0007669"/>
    <property type="project" value="UniProtKB-SubCell"/>
</dbReference>
<evidence type="ECO:0000313" key="11">
    <source>
        <dbReference type="Proteomes" id="UP000062255"/>
    </source>
</evidence>
<name>A0A0K0XGE1_MYCGD</name>
<feature type="transmembrane region" description="Helical" evidence="8">
    <location>
        <begin position="506"/>
        <end position="527"/>
    </location>
</feature>
<evidence type="ECO:0000313" key="10">
    <source>
        <dbReference type="EMBL" id="AKS36473.1"/>
    </source>
</evidence>
<evidence type="ECO:0000256" key="5">
    <source>
        <dbReference type="ARBA" id="ARBA00022692"/>
    </source>
</evidence>
<dbReference type="InterPro" id="IPR035906">
    <property type="entry name" value="MetI-like_sf"/>
</dbReference>
<feature type="transmembrane region" description="Helical" evidence="8">
    <location>
        <begin position="278"/>
        <end position="298"/>
    </location>
</feature>
<dbReference type="Gene3D" id="1.10.3720.10">
    <property type="entry name" value="MetI-like"/>
    <property type="match status" value="2"/>
</dbReference>
<feature type="transmembrane region" description="Helical" evidence="8">
    <location>
        <begin position="338"/>
        <end position="362"/>
    </location>
</feature>
<comment type="similarity">
    <text evidence="8">Belongs to the binding-protein-dependent transport system permease family.</text>
</comment>
<keyword evidence="4" id="KW-0997">Cell inner membrane</keyword>
<evidence type="ECO:0000256" key="2">
    <source>
        <dbReference type="ARBA" id="ARBA00022448"/>
    </source>
</evidence>
<dbReference type="InterPro" id="IPR000515">
    <property type="entry name" value="MetI-like"/>
</dbReference>
<keyword evidence="6 8" id="KW-1133">Transmembrane helix</keyword>
<evidence type="ECO:0000256" key="3">
    <source>
        <dbReference type="ARBA" id="ARBA00022475"/>
    </source>
</evidence>
<keyword evidence="2 8" id="KW-0813">Transport</keyword>
<reference evidence="10 11" key="1">
    <citation type="submission" date="2015-07" db="EMBL/GenBank/DDBJ databases">
        <title>Complete genome sequence of Mycobacterium goodii X7B, a facultative thermophilic biodesulfurizing bacterium.</title>
        <authorList>
            <person name="Yu B."/>
            <person name="Li F."/>
            <person name="Xu P."/>
        </authorList>
    </citation>
    <scope>NUCLEOTIDE SEQUENCE [LARGE SCALE GENOMIC DNA]</scope>
    <source>
        <strain evidence="10 11">X7B</strain>
    </source>
</reference>
<feature type="transmembrane region" description="Helical" evidence="8">
    <location>
        <begin position="401"/>
        <end position="419"/>
    </location>
</feature>
<evidence type="ECO:0000256" key="6">
    <source>
        <dbReference type="ARBA" id="ARBA00022989"/>
    </source>
</evidence>
<feature type="transmembrane region" description="Helical" evidence="8">
    <location>
        <begin position="374"/>
        <end position="395"/>
    </location>
</feature>
<dbReference type="STRING" id="134601.AFA91_19350"/>
<feature type="transmembrane region" description="Helical" evidence="8">
    <location>
        <begin position="75"/>
        <end position="98"/>
    </location>
</feature>
<evidence type="ECO:0000256" key="8">
    <source>
        <dbReference type="RuleBase" id="RU363032"/>
    </source>
</evidence>
<dbReference type="CDD" id="cd06261">
    <property type="entry name" value="TM_PBP2"/>
    <property type="match status" value="2"/>
</dbReference>
<keyword evidence="7 8" id="KW-0472">Membrane</keyword>
<keyword evidence="3" id="KW-1003">Cell membrane</keyword>
<feature type="transmembrane region" description="Helical" evidence="8">
    <location>
        <begin position="118"/>
        <end position="147"/>
    </location>
</feature>
<feature type="domain" description="ABC transmembrane type-1" evidence="9">
    <location>
        <begin position="338"/>
        <end position="527"/>
    </location>
</feature>
<feature type="transmembrane region" description="Helical" evidence="8">
    <location>
        <begin position="41"/>
        <end position="63"/>
    </location>
</feature>
<dbReference type="EMBL" id="CP012150">
    <property type="protein sequence ID" value="AKS36473.1"/>
    <property type="molecule type" value="Genomic_DNA"/>
</dbReference>
<organism evidence="10 11">
    <name type="scientific">Mycolicibacterium goodii</name>
    <name type="common">Mycobacterium goodii</name>
    <dbReference type="NCBI Taxonomy" id="134601"/>
    <lineage>
        <taxon>Bacteria</taxon>
        <taxon>Bacillati</taxon>
        <taxon>Actinomycetota</taxon>
        <taxon>Actinomycetes</taxon>
        <taxon>Mycobacteriales</taxon>
        <taxon>Mycobacteriaceae</taxon>
        <taxon>Mycolicibacterium</taxon>
    </lineage>
</organism>
<protein>
    <recommendedName>
        <fullName evidence="9">ABC transmembrane type-1 domain-containing protein</fullName>
    </recommendedName>
</protein>
<dbReference type="SUPFAM" id="SSF161098">
    <property type="entry name" value="MetI-like"/>
    <property type="match status" value="2"/>
</dbReference>
<dbReference type="AlphaFoldDB" id="A0A0K0XGE1"/>
<dbReference type="PROSITE" id="PS50928">
    <property type="entry name" value="ABC_TM1"/>
    <property type="match status" value="2"/>
</dbReference>
<evidence type="ECO:0000256" key="7">
    <source>
        <dbReference type="ARBA" id="ARBA00023136"/>
    </source>
</evidence>
<dbReference type="PANTHER" id="PTHR43357">
    <property type="entry name" value="INNER MEMBRANE ABC TRANSPORTER PERMEASE PROTEIN YDCV"/>
    <property type="match status" value="1"/>
</dbReference>
<evidence type="ECO:0000256" key="4">
    <source>
        <dbReference type="ARBA" id="ARBA00022519"/>
    </source>
</evidence>
<feature type="domain" description="ABC transmembrane type-1" evidence="9">
    <location>
        <begin position="40"/>
        <end position="247"/>
    </location>
</feature>
<keyword evidence="5 8" id="KW-0812">Transmembrane</keyword>
<comment type="subcellular location">
    <subcellularLocation>
        <location evidence="1">Cell inner membrane</location>
        <topology evidence="1">Multi-pass membrane protein</topology>
    </subcellularLocation>
    <subcellularLocation>
        <location evidence="8">Cell membrane</location>
        <topology evidence="8">Multi-pass membrane protein</topology>
    </subcellularLocation>
</comment>
<proteinExistence type="inferred from homology"/>
<evidence type="ECO:0000259" key="9">
    <source>
        <dbReference type="PROSITE" id="PS50928"/>
    </source>
</evidence>
<gene>
    <name evidence="10" type="ORF">AFA91_19350</name>
</gene>
<dbReference type="PATRIC" id="fig|134601.6.peg.4004"/>
<evidence type="ECO:0000256" key="1">
    <source>
        <dbReference type="ARBA" id="ARBA00004429"/>
    </source>
</evidence>
<dbReference type="PANTHER" id="PTHR43357:SF4">
    <property type="entry name" value="INNER MEMBRANE ABC TRANSPORTER PERMEASE PROTEIN YDCV"/>
    <property type="match status" value="1"/>
</dbReference>
<dbReference type="Pfam" id="PF00528">
    <property type="entry name" value="BPD_transp_1"/>
    <property type="match status" value="2"/>
</dbReference>